<protein>
    <submittedName>
        <fullName evidence="1">Uncharacterized protein</fullName>
    </submittedName>
</protein>
<evidence type="ECO:0000313" key="2">
    <source>
        <dbReference type="Proteomes" id="UP001280121"/>
    </source>
</evidence>
<dbReference type="AlphaFoldDB" id="A0AAD9UB10"/>
<accession>A0AAD9UB10</accession>
<name>A0AAD9UB10_9ROSI</name>
<dbReference type="PANTHER" id="PTHR31170">
    <property type="entry name" value="BNAC04G53230D PROTEIN"/>
    <property type="match status" value="1"/>
</dbReference>
<evidence type="ECO:0000313" key="1">
    <source>
        <dbReference type="EMBL" id="KAK2650817.1"/>
    </source>
</evidence>
<keyword evidence="2" id="KW-1185">Reference proteome</keyword>
<organism evidence="1 2">
    <name type="scientific">Dipteronia dyeriana</name>
    <dbReference type="NCBI Taxonomy" id="168575"/>
    <lineage>
        <taxon>Eukaryota</taxon>
        <taxon>Viridiplantae</taxon>
        <taxon>Streptophyta</taxon>
        <taxon>Embryophyta</taxon>
        <taxon>Tracheophyta</taxon>
        <taxon>Spermatophyta</taxon>
        <taxon>Magnoliopsida</taxon>
        <taxon>eudicotyledons</taxon>
        <taxon>Gunneridae</taxon>
        <taxon>Pentapetalae</taxon>
        <taxon>rosids</taxon>
        <taxon>malvids</taxon>
        <taxon>Sapindales</taxon>
        <taxon>Sapindaceae</taxon>
        <taxon>Hippocastanoideae</taxon>
        <taxon>Acereae</taxon>
        <taxon>Dipteronia</taxon>
    </lineage>
</organism>
<dbReference type="PANTHER" id="PTHR31170:SF20">
    <property type="entry name" value="DUF247 DOMAIN PROTEIN"/>
    <property type="match status" value="1"/>
</dbReference>
<proteinExistence type="predicted"/>
<dbReference type="InterPro" id="IPR004158">
    <property type="entry name" value="DUF247_pln"/>
</dbReference>
<comment type="caution">
    <text evidence="1">The sequence shown here is derived from an EMBL/GenBank/DDBJ whole genome shotgun (WGS) entry which is preliminary data.</text>
</comment>
<sequence length="357" mass="41706">MFPHSVYKHWLAPPGCCSYEVPSYFSFRRDLLTPIVFSIGPIHHGKKELALMEDRKKIYYEKFCSRIPKEYLEKFKSILQYQEICIHATYCYKNGICPLQLDELRSIVLFDSIFIIELFLSYHEKENDGFLNETMEKNVIIKRDLLLLENQVPYHILNQLYRLLLGITRYQEYPSLLVLSCKFFDLRIPVQELCPRRVEHFTDLARSSLMGVFSSDPLDLLKSSGEFLSLPTAMELKKLGVVRFEPIEGGYIADMKCTSRWFIVKLIKLQIPHIEVNLLSECMFQNVSAFELCAYNPEYSHVSNFLYLMSCLVTDEEDLNLLVTNKKMFQSVTEGRIGLPDRDIFGVCETLRSLVNY</sequence>
<dbReference type="Proteomes" id="UP001280121">
    <property type="component" value="Unassembled WGS sequence"/>
</dbReference>
<reference evidence="1" key="1">
    <citation type="journal article" date="2023" name="Plant J.">
        <title>Genome sequences and population genomics provide insights into the demographic history, inbreeding, and mutation load of two 'living fossil' tree species of Dipteronia.</title>
        <authorList>
            <person name="Feng Y."/>
            <person name="Comes H.P."/>
            <person name="Chen J."/>
            <person name="Zhu S."/>
            <person name="Lu R."/>
            <person name="Zhang X."/>
            <person name="Li P."/>
            <person name="Qiu J."/>
            <person name="Olsen K.M."/>
            <person name="Qiu Y."/>
        </authorList>
    </citation>
    <scope>NUCLEOTIDE SEQUENCE</scope>
    <source>
        <strain evidence="1">KIB01</strain>
    </source>
</reference>
<dbReference type="EMBL" id="JANJYI010000005">
    <property type="protein sequence ID" value="KAK2650817.1"/>
    <property type="molecule type" value="Genomic_DNA"/>
</dbReference>
<gene>
    <name evidence="1" type="ORF">Ddye_018306</name>
</gene>
<dbReference type="Pfam" id="PF03140">
    <property type="entry name" value="DUF247"/>
    <property type="match status" value="1"/>
</dbReference>